<dbReference type="Pfam" id="PF00069">
    <property type="entry name" value="Pkinase"/>
    <property type="match status" value="1"/>
</dbReference>
<proteinExistence type="predicted"/>
<dbReference type="SMART" id="SM00220">
    <property type="entry name" value="S_TKc"/>
    <property type="match status" value="1"/>
</dbReference>
<dbReference type="InterPro" id="IPR011598">
    <property type="entry name" value="bHLH_dom"/>
</dbReference>
<dbReference type="CDD" id="cd11445">
    <property type="entry name" value="bHLH_AtPIF_like"/>
    <property type="match status" value="1"/>
</dbReference>
<dbReference type="InterPro" id="IPR047265">
    <property type="entry name" value="PIF1-like_bHLH"/>
</dbReference>
<dbReference type="RefSeq" id="XP_021820184.1">
    <property type="nucleotide sequence ID" value="XM_021964492.1"/>
</dbReference>
<dbReference type="InterPro" id="IPR036638">
    <property type="entry name" value="HLH_DNA-bd_sf"/>
</dbReference>
<dbReference type="GO" id="GO:0003677">
    <property type="term" value="F:DNA binding"/>
    <property type="evidence" value="ECO:0007669"/>
    <property type="project" value="UniProtKB-KW"/>
</dbReference>
<keyword evidence="24" id="KW-1185">Reference proteome</keyword>
<organism evidence="24 25">
    <name type="scientific">Prunus avium</name>
    <name type="common">Cherry</name>
    <name type="synonym">Cerasus avium</name>
    <dbReference type="NCBI Taxonomy" id="42229"/>
    <lineage>
        <taxon>Eukaryota</taxon>
        <taxon>Viridiplantae</taxon>
        <taxon>Streptophyta</taxon>
        <taxon>Embryophyta</taxon>
        <taxon>Tracheophyta</taxon>
        <taxon>Spermatophyta</taxon>
        <taxon>Magnoliopsida</taxon>
        <taxon>eudicotyledons</taxon>
        <taxon>Gunneridae</taxon>
        <taxon>Pentapetalae</taxon>
        <taxon>rosids</taxon>
        <taxon>fabids</taxon>
        <taxon>Rosales</taxon>
        <taxon>Rosaceae</taxon>
        <taxon>Amygdaloideae</taxon>
        <taxon>Amygdaleae</taxon>
        <taxon>Prunus</taxon>
    </lineage>
</organism>
<keyword evidence="10 19" id="KW-0067">ATP-binding</keyword>
<evidence type="ECO:0000259" key="23">
    <source>
        <dbReference type="PROSITE" id="PS50888"/>
    </source>
</evidence>
<evidence type="ECO:0000256" key="15">
    <source>
        <dbReference type="ARBA" id="ARBA00023163"/>
    </source>
</evidence>
<evidence type="ECO:0000256" key="11">
    <source>
        <dbReference type="ARBA" id="ARBA00022989"/>
    </source>
</evidence>
<dbReference type="GO" id="GO:0005634">
    <property type="term" value="C:nucleus"/>
    <property type="evidence" value="ECO:0007669"/>
    <property type="project" value="UniProtKB-SubCell"/>
</dbReference>
<dbReference type="PROSITE" id="PS00108">
    <property type="entry name" value="PROTEIN_KINASE_ST"/>
    <property type="match status" value="1"/>
</dbReference>
<dbReference type="Gene3D" id="1.10.510.10">
    <property type="entry name" value="Transferase(Phosphotransferase) domain 1"/>
    <property type="match status" value="1"/>
</dbReference>
<evidence type="ECO:0000256" key="12">
    <source>
        <dbReference type="ARBA" id="ARBA00023015"/>
    </source>
</evidence>
<keyword evidence="14 21" id="KW-0472">Membrane</keyword>
<dbReference type="Pfam" id="PF00010">
    <property type="entry name" value="HLH"/>
    <property type="match status" value="2"/>
</dbReference>
<feature type="domain" description="BHLH" evidence="23">
    <location>
        <begin position="421"/>
        <end position="471"/>
    </location>
</feature>
<feature type="region of interest" description="Disordered" evidence="20">
    <location>
        <begin position="716"/>
        <end position="738"/>
    </location>
</feature>
<feature type="domain" description="BHLH" evidence="23">
    <location>
        <begin position="164"/>
        <end position="213"/>
    </location>
</feature>
<dbReference type="GO" id="GO:0046983">
    <property type="term" value="F:protein dimerization activity"/>
    <property type="evidence" value="ECO:0007669"/>
    <property type="project" value="InterPro"/>
</dbReference>
<dbReference type="CDD" id="cd04873">
    <property type="entry name" value="ACT_UUR-ACR-like"/>
    <property type="match status" value="1"/>
</dbReference>
<dbReference type="AlphaFoldDB" id="A0A6P5SV70"/>
<feature type="compositionally biased region" description="Polar residues" evidence="20">
    <location>
        <begin position="1132"/>
        <end position="1147"/>
    </location>
</feature>
<dbReference type="PROSITE" id="PS00107">
    <property type="entry name" value="PROTEIN_KINASE_ATP"/>
    <property type="match status" value="1"/>
</dbReference>
<feature type="compositionally biased region" description="Basic and acidic residues" evidence="20">
    <location>
        <begin position="1108"/>
        <end position="1130"/>
    </location>
</feature>
<evidence type="ECO:0000259" key="22">
    <source>
        <dbReference type="PROSITE" id="PS50011"/>
    </source>
</evidence>
<keyword evidence="11 21" id="KW-1133">Transmembrane helix</keyword>
<dbReference type="Proteomes" id="UP000515124">
    <property type="component" value="Unplaced"/>
</dbReference>
<keyword evidence="8 19" id="KW-0547">Nucleotide-binding</keyword>
<dbReference type="InterPro" id="IPR045239">
    <property type="entry name" value="bHLH95_bHLH"/>
</dbReference>
<keyword evidence="4" id="KW-0723">Serine/threonine-protein kinase</keyword>
<evidence type="ECO:0000256" key="21">
    <source>
        <dbReference type="SAM" id="Phobius"/>
    </source>
</evidence>
<name>A0A6P5SV70_PRUAV</name>
<dbReference type="EC" id="2.7.11.1" evidence="3"/>
<evidence type="ECO:0000256" key="4">
    <source>
        <dbReference type="ARBA" id="ARBA00022527"/>
    </source>
</evidence>
<keyword evidence="5" id="KW-0597">Phosphoprotein</keyword>
<dbReference type="CDD" id="cd14066">
    <property type="entry name" value="STKc_IRAK"/>
    <property type="match status" value="1"/>
</dbReference>
<dbReference type="CDD" id="cd11393">
    <property type="entry name" value="bHLH_AtbHLH_like"/>
    <property type="match status" value="1"/>
</dbReference>
<comment type="catalytic activity">
    <reaction evidence="17">
        <text>L-threonyl-[protein] + ATP = O-phospho-L-threonyl-[protein] + ADP + H(+)</text>
        <dbReference type="Rhea" id="RHEA:46608"/>
        <dbReference type="Rhea" id="RHEA-COMP:11060"/>
        <dbReference type="Rhea" id="RHEA-COMP:11605"/>
        <dbReference type="ChEBI" id="CHEBI:15378"/>
        <dbReference type="ChEBI" id="CHEBI:30013"/>
        <dbReference type="ChEBI" id="CHEBI:30616"/>
        <dbReference type="ChEBI" id="CHEBI:61977"/>
        <dbReference type="ChEBI" id="CHEBI:456216"/>
        <dbReference type="EC" id="2.7.11.1"/>
    </reaction>
</comment>
<evidence type="ECO:0000256" key="6">
    <source>
        <dbReference type="ARBA" id="ARBA00022679"/>
    </source>
</evidence>
<dbReference type="FunFam" id="3.30.200.20:FF:000173">
    <property type="entry name" value="Probable serine/threonine-protein kinase At1g01540"/>
    <property type="match status" value="1"/>
</dbReference>
<keyword evidence="7 21" id="KW-0812">Transmembrane</keyword>
<feature type="domain" description="Protein kinase" evidence="22">
    <location>
        <begin position="826"/>
        <end position="1105"/>
    </location>
</feature>
<evidence type="ECO:0000256" key="7">
    <source>
        <dbReference type="ARBA" id="ARBA00022692"/>
    </source>
</evidence>
<dbReference type="PROSITE" id="PS50011">
    <property type="entry name" value="PROTEIN_KINASE_DOM"/>
    <property type="match status" value="1"/>
</dbReference>
<comment type="subcellular location">
    <subcellularLocation>
        <location evidence="2">Membrane</location>
        <topology evidence="2">Single-pass membrane protein</topology>
    </subcellularLocation>
    <subcellularLocation>
        <location evidence="1">Nucleus</location>
    </subcellularLocation>
</comment>
<comment type="catalytic activity">
    <reaction evidence="18">
        <text>L-seryl-[protein] + ATP = O-phospho-L-seryl-[protein] + ADP + H(+)</text>
        <dbReference type="Rhea" id="RHEA:17989"/>
        <dbReference type="Rhea" id="RHEA-COMP:9863"/>
        <dbReference type="Rhea" id="RHEA-COMP:11604"/>
        <dbReference type="ChEBI" id="CHEBI:15378"/>
        <dbReference type="ChEBI" id="CHEBI:29999"/>
        <dbReference type="ChEBI" id="CHEBI:30616"/>
        <dbReference type="ChEBI" id="CHEBI:83421"/>
        <dbReference type="ChEBI" id="CHEBI:456216"/>
        <dbReference type="EC" id="2.7.11.1"/>
    </reaction>
</comment>
<dbReference type="FunFam" id="1.10.510.10:FF:000035">
    <property type="entry name" value="Putative receptor-like serine/threonine-protein kinase"/>
    <property type="match status" value="1"/>
</dbReference>
<dbReference type="SMART" id="SM00353">
    <property type="entry name" value="HLH"/>
    <property type="match status" value="2"/>
</dbReference>
<evidence type="ECO:0000256" key="9">
    <source>
        <dbReference type="ARBA" id="ARBA00022777"/>
    </source>
</evidence>
<feature type="region of interest" description="Disordered" evidence="20">
    <location>
        <begin position="775"/>
        <end position="796"/>
    </location>
</feature>
<keyword evidence="16" id="KW-0539">Nucleus</keyword>
<dbReference type="SUPFAM" id="SSF56112">
    <property type="entry name" value="Protein kinase-like (PK-like)"/>
    <property type="match status" value="1"/>
</dbReference>
<evidence type="ECO:0000256" key="19">
    <source>
        <dbReference type="PROSITE-ProRule" id="PRU10141"/>
    </source>
</evidence>
<evidence type="ECO:0000256" key="16">
    <source>
        <dbReference type="ARBA" id="ARBA00023242"/>
    </source>
</evidence>
<evidence type="ECO:0000256" key="13">
    <source>
        <dbReference type="ARBA" id="ARBA00023125"/>
    </source>
</evidence>
<gene>
    <name evidence="25" type="primary">LOC110761908</name>
</gene>
<protein>
    <recommendedName>
        <fullName evidence="3">non-specific serine/threonine protein kinase</fullName>
        <ecNumber evidence="3">2.7.11.1</ecNumber>
    </recommendedName>
</protein>
<dbReference type="KEGG" id="pavi:110761908"/>
<evidence type="ECO:0000256" key="18">
    <source>
        <dbReference type="ARBA" id="ARBA00048679"/>
    </source>
</evidence>
<dbReference type="PANTHER" id="PTHR47984">
    <property type="entry name" value="OS01G0323000 PROTEIN"/>
    <property type="match status" value="1"/>
</dbReference>
<feature type="binding site" evidence="19">
    <location>
        <position position="854"/>
    </location>
    <ligand>
        <name>ATP</name>
        <dbReference type="ChEBI" id="CHEBI:30616"/>
    </ligand>
</feature>
<reference evidence="25" key="1">
    <citation type="submission" date="2025-08" db="UniProtKB">
        <authorList>
            <consortium name="RefSeq"/>
        </authorList>
    </citation>
    <scope>IDENTIFICATION</scope>
</reference>
<evidence type="ECO:0000256" key="5">
    <source>
        <dbReference type="ARBA" id="ARBA00022553"/>
    </source>
</evidence>
<dbReference type="InterPro" id="IPR017441">
    <property type="entry name" value="Protein_kinase_ATP_BS"/>
</dbReference>
<feature type="transmembrane region" description="Helical" evidence="21">
    <location>
        <begin position="656"/>
        <end position="681"/>
    </location>
</feature>
<dbReference type="FunFam" id="4.10.280.10:FF:000004">
    <property type="entry name" value="Basic helix-loop-helix transcription factor"/>
    <property type="match status" value="1"/>
</dbReference>
<evidence type="ECO:0000256" key="1">
    <source>
        <dbReference type="ARBA" id="ARBA00004123"/>
    </source>
</evidence>
<feature type="compositionally biased region" description="Basic and acidic residues" evidence="20">
    <location>
        <begin position="164"/>
        <end position="178"/>
    </location>
</feature>
<evidence type="ECO:0000256" key="10">
    <source>
        <dbReference type="ARBA" id="ARBA00022840"/>
    </source>
</evidence>
<dbReference type="PANTHER" id="PTHR47984:SF10">
    <property type="entry name" value="PROTEIN KINASE SUPERFAMILY PROTEIN"/>
    <property type="match status" value="1"/>
</dbReference>
<dbReference type="GeneID" id="110761908"/>
<sequence>MADLYGTAPDSEEISNILSQLLHGHGSSASPSSSCMPFKPTYTHLLHSSVAPHLTTTSTEVLISETRHEDYHRFARSEDRRVVDGNSAAAVVESSSGFDFTDSGGYFQAEVKEGMESDANTSLKGRRISSENDLGDFSYDSEGHDRSEVPLNPAPPRSLSKRSRAAEVHNMSEKRRRSRINEKMKALQNLIPNSNKTDKASMLDEAIEYLKQLQLQVQMLTMKNGLSLHPMCLPGVMQPMQLPHMGLGLEEGSNKFPKSSRGISPFYEGEENPMQSAFNISPGCTISNQPMVLPSVANVPTSEATYGFEPSIQALYRPFSVPTSSKELFRDGEPQAKLDISETGKNSSSHVDILSTKRPDQNSVLGSPNSNLGTCGGGELLKLEMMGVNVNSYLNSGSALMEKGVIKESSGKAASGGGNESEHGMHTWTERERRKKMRDMFSSLHALLPQLPAKADKSTIVDEAVTYIKSLEKILQTKQKQKLDKLQSTSALIASNTELAGETREAFLADHLHPSKNLMVTNAFPASLFPACFETWFSPTVVLNICGPDAQFSVCSPRKPGLLTTILYILEKHELDVVSAHISSDQYRCMYMIHAHAGGACDHFPETLSVEDTFKLAAEAFFFFLFSHSSSVKTITMSGYSFLNDQLSKRTSIFGLHLWVVLGICVGAAIVLVLFLISLWFTSRRNSSSSKAKTFNQNSTIPNVSKEIQEIRIDHARNPVPDPNPIQHQNHPDPVADSEPLTRAQALLLQPEDHESPAGGGGRQRIHIEIGKDHRISYPEKGGGSSHGSGEARSGDQGLMAVPEVSHLGWGHWYTLRELEDATNGFADENVIGEGGYGIVYRGIFEDNHMVAVKNLLNNKGQAEKEFKVEVEAIGRVRHKNLVRLLGYCAEGAHRMLVYEYVDNGNLEQWLHGDVGPTSPLTWEIRMNIILGTAKGLTYLHEGLEPKVVHRDIKSSNILLDKQWNSKVSDFGLAKLLGSERSYVTTRVMGTFGYVAPEYASTGMLNERSDVYSFGILIMEIISGRNPVDYSRPQGEVNLVEWLKAMVTNRTAEGVLDPKLPEKPSSRALKRALLVALRCVDPNAQKRPKMGHVVHMLEADEFPFRDDRRAGREYGRSPRDASRMDKRVIESGDSSGYDSGVQTNQSLWRKRELEEEH</sequence>
<dbReference type="Gene3D" id="3.30.200.20">
    <property type="entry name" value="Phosphorylase Kinase, domain 1"/>
    <property type="match status" value="1"/>
</dbReference>
<dbReference type="InterPro" id="IPR052232">
    <property type="entry name" value="RLK_Ser/Thr-Kinase"/>
</dbReference>
<evidence type="ECO:0000256" key="8">
    <source>
        <dbReference type="ARBA" id="ARBA00022741"/>
    </source>
</evidence>
<keyword evidence="13" id="KW-0238">DNA-binding</keyword>
<dbReference type="InterPro" id="IPR011009">
    <property type="entry name" value="Kinase-like_dom_sf"/>
</dbReference>
<feature type="region of interest" description="Disordered" evidence="20">
    <location>
        <begin position="117"/>
        <end position="178"/>
    </location>
</feature>
<dbReference type="GO" id="GO:0004674">
    <property type="term" value="F:protein serine/threonine kinase activity"/>
    <property type="evidence" value="ECO:0007669"/>
    <property type="project" value="UniProtKB-KW"/>
</dbReference>
<evidence type="ECO:0000256" key="20">
    <source>
        <dbReference type="SAM" id="MobiDB-lite"/>
    </source>
</evidence>
<keyword evidence="12" id="KW-0805">Transcription regulation</keyword>
<evidence type="ECO:0000313" key="24">
    <source>
        <dbReference type="Proteomes" id="UP000515124"/>
    </source>
</evidence>
<dbReference type="InterPro" id="IPR008271">
    <property type="entry name" value="Ser/Thr_kinase_AS"/>
</dbReference>
<dbReference type="InterPro" id="IPR000719">
    <property type="entry name" value="Prot_kinase_dom"/>
</dbReference>
<dbReference type="SUPFAM" id="SSF47459">
    <property type="entry name" value="HLH, helix-loop-helix DNA-binding domain"/>
    <property type="match status" value="2"/>
</dbReference>
<feature type="region of interest" description="Disordered" evidence="20">
    <location>
        <begin position="1108"/>
        <end position="1157"/>
    </location>
</feature>
<evidence type="ECO:0000256" key="2">
    <source>
        <dbReference type="ARBA" id="ARBA00004167"/>
    </source>
</evidence>
<keyword evidence="15" id="KW-0804">Transcription</keyword>
<dbReference type="GO" id="GO:0005524">
    <property type="term" value="F:ATP binding"/>
    <property type="evidence" value="ECO:0007669"/>
    <property type="project" value="UniProtKB-UniRule"/>
</dbReference>
<evidence type="ECO:0000313" key="25">
    <source>
        <dbReference type="RefSeq" id="XP_021820184.1"/>
    </source>
</evidence>
<accession>A0A6P5SV70</accession>
<dbReference type="Gene3D" id="4.10.280.10">
    <property type="entry name" value="Helix-loop-helix DNA-binding domain"/>
    <property type="match status" value="2"/>
</dbReference>
<dbReference type="GO" id="GO:0016020">
    <property type="term" value="C:membrane"/>
    <property type="evidence" value="ECO:0007669"/>
    <property type="project" value="UniProtKB-SubCell"/>
</dbReference>
<evidence type="ECO:0000256" key="3">
    <source>
        <dbReference type="ARBA" id="ARBA00012513"/>
    </source>
</evidence>
<evidence type="ECO:0000256" key="14">
    <source>
        <dbReference type="ARBA" id="ARBA00023136"/>
    </source>
</evidence>
<dbReference type="PROSITE" id="PS50888">
    <property type="entry name" value="BHLH"/>
    <property type="match status" value="2"/>
</dbReference>
<evidence type="ECO:0000256" key="17">
    <source>
        <dbReference type="ARBA" id="ARBA00047899"/>
    </source>
</evidence>
<keyword evidence="6" id="KW-0808">Transferase</keyword>
<keyword evidence="9" id="KW-0418">Kinase</keyword>